<proteinExistence type="predicted"/>
<evidence type="ECO:0000256" key="5">
    <source>
        <dbReference type="SAM" id="Coils"/>
    </source>
</evidence>
<dbReference type="Pfam" id="PF00010">
    <property type="entry name" value="HLH"/>
    <property type="match status" value="1"/>
</dbReference>
<dbReference type="PANTHER" id="PTHR45959">
    <property type="entry name" value="BHLH TRANSCRIPTION FACTOR"/>
    <property type="match status" value="1"/>
</dbReference>
<dbReference type="InterPro" id="IPR036638">
    <property type="entry name" value="HLH_DNA-bd_sf"/>
</dbReference>
<evidence type="ECO:0000256" key="3">
    <source>
        <dbReference type="ARBA" id="ARBA00023163"/>
    </source>
</evidence>
<comment type="caution">
    <text evidence="7">The sequence shown here is derived from an EMBL/GenBank/DDBJ whole genome shotgun (WGS) entry which is preliminary data.</text>
</comment>
<protein>
    <recommendedName>
        <fullName evidence="6">BHLH domain-containing protein</fullName>
    </recommendedName>
</protein>
<evidence type="ECO:0000256" key="2">
    <source>
        <dbReference type="ARBA" id="ARBA00023015"/>
    </source>
</evidence>
<comment type="subcellular location">
    <subcellularLocation>
        <location evidence="1">Nucleus</location>
    </subcellularLocation>
</comment>
<dbReference type="InterPro" id="IPR052610">
    <property type="entry name" value="bHLH_transcription_regulator"/>
</dbReference>
<evidence type="ECO:0000259" key="6">
    <source>
        <dbReference type="PROSITE" id="PS50888"/>
    </source>
</evidence>
<reference evidence="8" key="1">
    <citation type="submission" date="2019-07" db="EMBL/GenBank/DDBJ databases">
        <title>De Novo Assembly of kiwifruit Actinidia rufa.</title>
        <authorList>
            <person name="Sugita-Konishi S."/>
            <person name="Sato K."/>
            <person name="Mori E."/>
            <person name="Abe Y."/>
            <person name="Kisaki G."/>
            <person name="Hamano K."/>
            <person name="Suezawa K."/>
            <person name="Otani M."/>
            <person name="Fukuda T."/>
            <person name="Manabe T."/>
            <person name="Gomi K."/>
            <person name="Tabuchi M."/>
            <person name="Akimitsu K."/>
            <person name="Kataoka I."/>
        </authorList>
    </citation>
    <scope>NUCLEOTIDE SEQUENCE [LARGE SCALE GENOMIC DNA]</scope>
    <source>
        <strain evidence="8">cv. Fuchu</strain>
    </source>
</reference>
<evidence type="ECO:0000313" key="7">
    <source>
        <dbReference type="EMBL" id="GFS34491.1"/>
    </source>
</evidence>
<dbReference type="Gene3D" id="4.10.280.10">
    <property type="entry name" value="Helix-loop-helix DNA-binding domain"/>
    <property type="match status" value="1"/>
</dbReference>
<keyword evidence="4" id="KW-0539">Nucleus</keyword>
<keyword evidence="3" id="KW-0804">Transcription</keyword>
<keyword evidence="8" id="KW-1185">Reference proteome</keyword>
<sequence length="248" mass="28091">MEDGGFIHQWPINSFDDMNTFGESLNHSFSQQMFDLKPSNFEASQTIDRPAKMLKTYNWNSSVTFPPTQISFATQFGNLKPKEEVVSPDSIITLASDVLVSQVFGNQGCLFKASQAPKRVSTNNGFPSNQDHVMTERKRRAKLNHRFIALSAMVPGLKKTLINYLKQLQEQVKTLEEEAKKELIGSVVVVKKLELNIDSKDPFSDENSHGPCDEPLPVIEARVREKSVFIRIHCEKRKRSCGKNSRCD</sequence>
<feature type="domain" description="BHLH" evidence="6">
    <location>
        <begin position="127"/>
        <end position="178"/>
    </location>
</feature>
<evidence type="ECO:0000256" key="4">
    <source>
        <dbReference type="ARBA" id="ARBA00023242"/>
    </source>
</evidence>
<dbReference type="GO" id="GO:0005634">
    <property type="term" value="C:nucleus"/>
    <property type="evidence" value="ECO:0007669"/>
    <property type="project" value="UniProtKB-SubCell"/>
</dbReference>
<keyword evidence="5" id="KW-0175">Coiled coil</keyword>
<dbReference type="OrthoDB" id="690068at2759"/>
<dbReference type="Proteomes" id="UP000585474">
    <property type="component" value="Unassembled WGS sequence"/>
</dbReference>
<dbReference type="SMART" id="SM00353">
    <property type="entry name" value="HLH"/>
    <property type="match status" value="1"/>
</dbReference>
<dbReference type="PROSITE" id="PS50888">
    <property type="entry name" value="BHLH"/>
    <property type="match status" value="1"/>
</dbReference>
<organism evidence="7 8">
    <name type="scientific">Actinidia rufa</name>
    <dbReference type="NCBI Taxonomy" id="165716"/>
    <lineage>
        <taxon>Eukaryota</taxon>
        <taxon>Viridiplantae</taxon>
        <taxon>Streptophyta</taxon>
        <taxon>Embryophyta</taxon>
        <taxon>Tracheophyta</taxon>
        <taxon>Spermatophyta</taxon>
        <taxon>Magnoliopsida</taxon>
        <taxon>eudicotyledons</taxon>
        <taxon>Gunneridae</taxon>
        <taxon>Pentapetalae</taxon>
        <taxon>asterids</taxon>
        <taxon>Ericales</taxon>
        <taxon>Actinidiaceae</taxon>
        <taxon>Actinidia</taxon>
    </lineage>
</organism>
<dbReference type="PANTHER" id="PTHR45959:SF2">
    <property type="entry name" value="BHLH TRANSCRIPTION FACTOR"/>
    <property type="match status" value="1"/>
</dbReference>
<dbReference type="GO" id="GO:0046983">
    <property type="term" value="F:protein dimerization activity"/>
    <property type="evidence" value="ECO:0007669"/>
    <property type="project" value="InterPro"/>
</dbReference>
<accession>A0A7J0DG33</accession>
<name>A0A7J0DG33_9ERIC</name>
<dbReference type="InterPro" id="IPR011598">
    <property type="entry name" value="bHLH_dom"/>
</dbReference>
<feature type="coiled-coil region" evidence="5">
    <location>
        <begin position="158"/>
        <end position="185"/>
    </location>
</feature>
<dbReference type="SUPFAM" id="SSF47459">
    <property type="entry name" value="HLH, helix-loop-helix DNA-binding domain"/>
    <property type="match status" value="1"/>
</dbReference>
<evidence type="ECO:0000256" key="1">
    <source>
        <dbReference type="ARBA" id="ARBA00004123"/>
    </source>
</evidence>
<dbReference type="EMBL" id="BJWL01000212">
    <property type="protein sequence ID" value="GFS34491.1"/>
    <property type="molecule type" value="Genomic_DNA"/>
</dbReference>
<keyword evidence="2" id="KW-0805">Transcription regulation</keyword>
<gene>
    <name evidence="7" type="ORF">Acr_00g0034200</name>
</gene>
<dbReference type="AlphaFoldDB" id="A0A7J0DG33"/>
<evidence type="ECO:0000313" key="8">
    <source>
        <dbReference type="Proteomes" id="UP000585474"/>
    </source>
</evidence>